<organism evidence="2 3">
    <name type="scientific">Blepharisma stoltei</name>
    <dbReference type="NCBI Taxonomy" id="1481888"/>
    <lineage>
        <taxon>Eukaryota</taxon>
        <taxon>Sar</taxon>
        <taxon>Alveolata</taxon>
        <taxon>Ciliophora</taxon>
        <taxon>Postciliodesmatophora</taxon>
        <taxon>Heterotrichea</taxon>
        <taxon>Heterotrichida</taxon>
        <taxon>Blepharismidae</taxon>
        <taxon>Blepharisma</taxon>
    </lineage>
</organism>
<keyword evidence="3" id="KW-1185">Reference proteome</keyword>
<keyword evidence="1" id="KW-0472">Membrane</keyword>
<dbReference type="AlphaFoldDB" id="A0AAU9IKY8"/>
<keyword evidence="1" id="KW-0812">Transmembrane</keyword>
<name>A0AAU9IKY8_9CILI</name>
<evidence type="ECO:0000313" key="3">
    <source>
        <dbReference type="Proteomes" id="UP001162131"/>
    </source>
</evidence>
<gene>
    <name evidence="2" type="ORF">BSTOLATCC_MIC12926</name>
</gene>
<evidence type="ECO:0000256" key="1">
    <source>
        <dbReference type="SAM" id="Phobius"/>
    </source>
</evidence>
<proteinExistence type="predicted"/>
<accession>A0AAU9IKY8</accession>
<dbReference type="Proteomes" id="UP001162131">
    <property type="component" value="Unassembled WGS sequence"/>
</dbReference>
<protein>
    <submittedName>
        <fullName evidence="2">Uncharacterized protein</fullName>
    </submittedName>
</protein>
<comment type="caution">
    <text evidence="2">The sequence shown here is derived from an EMBL/GenBank/DDBJ whole genome shotgun (WGS) entry which is preliminary data.</text>
</comment>
<dbReference type="EMBL" id="CAJZBQ010000013">
    <property type="protein sequence ID" value="CAG9315152.1"/>
    <property type="molecule type" value="Genomic_DNA"/>
</dbReference>
<reference evidence="2" key="1">
    <citation type="submission" date="2021-09" db="EMBL/GenBank/DDBJ databases">
        <authorList>
            <consortium name="AG Swart"/>
            <person name="Singh M."/>
            <person name="Singh A."/>
            <person name="Seah K."/>
            <person name="Emmerich C."/>
        </authorList>
    </citation>
    <scope>NUCLEOTIDE SEQUENCE</scope>
    <source>
        <strain evidence="2">ATCC30299</strain>
    </source>
</reference>
<sequence length="220" mass="26691">MSFRLLSWSPKHFRNGTTWFGRIFCKLIGEQKYDNVRVWKRTMYAEWWYLKQYYLHWVSVNKADWANFFAILPKTDSSHGFPWKETPSRYAQFGEDTTNSDGYGGWYTYIWVAGAALWNAYIYAWPRRFENSYDFLAEESKPRQIYVDGFQAANIDQTLTFWFGYWESLLTPHKFEWFRNERAIFFGPDSRIMPTTITLNRRNTFFDHYWQETGESQEML</sequence>
<keyword evidence="1" id="KW-1133">Transmembrane helix</keyword>
<feature type="transmembrane region" description="Helical" evidence="1">
    <location>
        <begin position="106"/>
        <end position="125"/>
    </location>
</feature>
<evidence type="ECO:0000313" key="2">
    <source>
        <dbReference type="EMBL" id="CAG9315152.1"/>
    </source>
</evidence>